<feature type="compositionally biased region" description="Basic and acidic residues" evidence="1">
    <location>
        <begin position="72"/>
        <end position="81"/>
    </location>
</feature>
<feature type="compositionally biased region" description="Gly residues" evidence="1">
    <location>
        <begin position="212"/>
        <end position="225"/>
    </location>
</feature>
<keyword evidence="3" id="KW-1185">Reference proteome</keyword>
<sequence length="306" mass="30490">MRVDRVHAQLLDERERRRGTDVGQIRGARVEAPGAGCEVGDGPVAGLPRVVGPVPPGEGGGQGGLRLGTDGEEARPVRRDEPLVAVADDVVVRRGVQRQPADRLGGVDQGAGAVYGGGGADRREVGDPPVGGLRGADRDERGPRPHRAGDVLQRDEPQPQVGPGGEGLHQGAEVLLIGDDLGARGERGGDEADAAGDRAGQGDLGERRPGDAGEGGAGLGDGGLVTAGVGPPGGPRVEGAAQGGDRTGRGEGVGGGVEPAGREVGVFGGHRTTEGGGGAGCCVDAHEIQRGPDERQSPSPICGGHA</sequence>
<feature type="compositionally biased region" description="Basic and acidic residues" evidence="1">
    <location>
        <begin position="181"/>
        <end position="190"/>
    </location>
</feature>
<dbReference type="EMBL" id="FRBI01000001">
    <property type="protein sequence ID" value="SHK62085.1"/>
    <property type="molecule type" value="Genomic_DNA"/>
</dbReference>
<feature type="compositionally biased region" description="Gly residues" evidence="1">
    <location>
        <begin position="107"/>
        <end position="119"/>
    </location>
</feature>
<feature type="compositionally biased region" description="Basic and acidic residues" evidence="1">
    <location>
        <begin position="284"/>
        <end position="296"/>
    </location>
</feature>
<protein>
    <submittedName>
        <fullName evidence="2">Uncharacterized protein</fullName>
    </submittedName>
</protein>
<feature type="region of interest" description="Disordered" evidence="1">
    <location>
        <begin position="95"/>
        <end position="306"/>
    </location>
</feature>
<accession>A0A1M6TYI4</accession>
<feature type="compositionally biased region" description="Low complexity" evidence="1">
    <location>
        <begin position="226"/>
        <end position="244"/>
    </location>
</feature>
<evidence type="ECO:0000313" key="3">
    <source>
        <dbReference type="Proteomes" id="UP000184111"/>
    </source>
</evidence>
<name>A0A1M6TYI4_9ACTN</name>
<dbReference type="Proteomes" id="UP000184111">
    <property type="component" value="Unassembled WGS sequence"/>
</dbReference>
<reference evidence="2 3" key="1">
    <citation type="submission" date="2016-11" db="EMBL/GenBank/DDBJ databases">
        <authorList>
            <person name="Jaros S."/>
            <person name="Januszkiewicz K."/>
            <person name="Wedrychowicz H."/>
        </authorList>
    </citation>
    <scope>NUCLEOTIDE SEQUENCE [LARGE SCALE GENOMIC DNA]</scope>
    <source>
        <strain evidence="2 3">CGMCC 4.2025</strain>
    </source>
</reference>
<feature type="compositionally biased region" description="Gly residues" evidence="1">
    <location>
        <begin position="57"/>
        <end position="66"/>
    </location>
</feature>
<feature type="region of interest" description="Disordered" evidence="1">
    <location>
        <begin position="33"/>
        <end position="81"/>
    </location>
</feature>
<evidence type="ECO:0000313" key="2">
    <source>
        <dbReference type="EMBL" id="SHK62085.1"/>
    </source>
</evidence>
<feature type="compositionally biased region" description="Low complexity" evidence="1">
    <location>
        <begin position="42"/>
        <end position="52"/>
    </location>
</feature>
<evidence type="ECO:0000256" key="1">
    <source>
        <dbReference type="SAM" id="MobiDB-lite"/>
    </source>
</evidence>
<proteinExistence type="predicted"/>
<feature type="compositionally biased region" description="Basic and acidic residues" evidence="1">
    <location>
        <begin position="135"/>
        <end position="157"/>
    </location>
</feature>
<gene>
    <name evidence="2" type="ORF">SAMN05216499_101190</name>
</gene>
<dbReference type="AlphaFoldDB" id="A0A1M6TYI4"/>
<organism evidence="2 3">
    <name type="scientific">Actinacidiphila paucisporea</name>
    <dbReference type="NCBI Taxonomy" id="310782"/>
    <lineage>
        <taxon>Bacteria</taxon>
        <taxon>Bacillati</taxon>
        <taxon>Actinomycetota</taxon>
        <taxon>Actinomycetes</taxon>
        <taxon>Kitasatosporales</taxon>
        <taxon>Streptomycetaceae</taxon>
        <taxon>Actinacidiphila</taxon>
    </lineage>
</organism>